<accession>A0ABX0NDH6</accession>
<dbReference type="Proteomes" id="UP000621455">
    <property type="component" value="Unassembled WGS sequence"/>
</dbReference>
<evidence type="ECO:0000313" key="1">
    <source>
        <dbReference type="EMBL" id="NHZ83154.1"/>
    </source>
</evidence>
<name>A0ABX0NDH6_9BURK</name>
<reference evidence="1 2" key="1">
    <citation type="submission" date="2019-10" db="EMBL/GenBank/DDBJ databases">
        <title>Taxonomy of Antarctic Massilia spp.: description of Massilia rubra sp. nov., Massilia aquatica sp. nov., Massilia mucilaginosa sp. nov., Massilia frigida sp. nov. isolated from streams, lakes and regoliths.</title>
        <authorList>
            <person name="Holochova P."/>
            <person name="Sedlacek I."/>
            <person name="Kralova S."/>
            <person name="Maslanova I."/>
            <person name="Busse H.-J."/>
            <person name="Stankova E."/>
            <person name="Vrbovska V."/>
            <person name="Kovarovic V."/>
            <person name="Bartak M."/>
            <person name="Svec P."/>
            <person name="Pantucek R."/>
        </authorList>
    </citation>
    <scope>NUCLEOTIDE SEQUENCE [LARGE SCALE GENOMIC DNA]</scope>
    <source>
        <strain evidence="1 2">CCM 8695</strain>
    </source>
</reference>
<gene>
    <name evidence="1" type="ORF">F2P44_28340</name>
</gene>
<sequence>MATWKSNDDAAVATEQKLAVQACIDSVTPLLTEFLGIDYHTKVRTAKIKCKSKWVECNEAAEKTGDPMPGYKVCRANFNQCGNRDIEPLVAGTPVGKCKVTYAACKKTVIDKARALNPGATPERIVFNPCWIEHNACVEATK</sequence>
<comment type="caution">
    <text evidence="1">The sequence shown here is derived from an EMBL/GenBank/DDBJ whole genome shotgun (WGS) entry which is preliminary data.</text>
</comment>
<proteinExistence type="predicted"/>
<organism evidence="1 2">
    <name type="scientific">Massilia frigida</name>
    <dbReference type="NCBI Taxonomy" id="2609281"/>
    <lineage>
        <taxon>Bacteria</taxon>
        <taxon>Pseudomonadati</taxon>
        <taxon>Pseudomonadota</taxon>
        <taxon>Betaproteobacteria</taxon>
        <taxon>Burkholderiales</taxon>
        <taxon>Oxalobacteraceae</taxon>
        <taxon>Telluria group</taxon>
        <taxon>Massilia</taxon>
    </lineage>
</organism>
<dbReference type="EMBL" id="WHJG01000044">
    <property type="protein sequence ID" value="NHZ83154.1"/>
    <property type="molecule type" value="Genomic_DNA"/>
</dbReference>
<dbReference type="RefSeq" id="WP_167092401.1">
    <property type="nucleotide sequence ID" value="NZ_WHJG01000044.1"/>
</dbReference>
<evidence type="ECO:0000313" key="2">
    <source>
        <dbReference type="Proteomes" id="UP000621455"/>
    </source>
</evidence>
<protein>
    <submittedName>
        <fullName evidence="1">Uncharacterized protein</fullName>
    </submittedName>
</protein>
<keyword evidence="2" id="KW-1185">Reference proteome</keyword>